<dbReference type="GO" id="GO:0005677">
    <property type="term" value="C:chromatin silencing complex"/>
    <property type="evidence" value="ECO:0007669"/>
    <property type="project" value="TreeGrafter"/>
</dbReference>
<protein>
    <recommendedName>
        <fullName evidence="2">BAH domain-containing protein</fullName>
    </recommendedName>
</protein>
<dbReference type="AlphaFoldDB" id="A0A423SPK9"/>
<feature type="domain" description="BAH" evidence="2">
    <location>
        <begin position="413"/>
        <end position="532"/>
    </location>
</feature>
<dbReference type="GO" id="GO:0003682">
    <property type="term" value="F:chromatin binding"/>
    <property type="evidence" value="ECO:0007669"/>
    <property type="project" value="InterPro"/>
</dbReference>
<dbReference type="GO" id="GO:0000976">
    <property type="term" value="F:transcription cis-regulatory region binding"/>
    <property type="evidence" value="ECO:0007669"/>
    <property type="project" value="TreeGrafter"/>
</dbReference>
<reference evidence="3 4" key="2">
    <citation type="submission" date="2019-01" db="EMBL/GenBank/DDBJ databases">
        <title>The decoding of complex shrimp genome reveals the adaptation for benthos swimmer, frequently molting mechanism and breeding impact on genome.</title>
        <authorList>
            <person name="Sun Y."/>
            <person name="Gao Y."/>
            <person name="Yu Y."/>
        </authorList>
    </citation>
    <scope>NUCLEOTIDE SEQUENCE [LARGE SCALE GENOMIC DNA]</scope>
    <source>
        <tissue evidence="3">Muscle</tissue>
    </source>
</reference>
<dbReference type="GO" id="GO:0045892">
    <property type="term" value="P:negative regulation of DNA-templated transcription"/>
    <property type="evidence" value="ECO:0007669"/>
    <property type="project" value="TreeGrafter"/>
</dbReference>
<feature type="compositionally biased region" description="Polar residues" evidence="1">
    <location>
        <begin position="17"/>
        <end position="28"/>
    </location>
</feature>
<dbReference type="OrthoDB" id="1922186at2759"/>
<feature type="compositionally biased region" description="Low complexity" evidence="1">
    <location>
        <begin position="132"/>
        <end position="150"/>
    </location>
</feature>
<dbReference type="PROSITE" id="PS51038">
    <property type="entry name" value="BAH"/>
    <property type="match status" value="1"/>
</dbReference>
<gene>
    <name evidence="3" type="ORF">C7M84_015842</name>
</gene>
<feature type="region of interest" description="Disordered" evidence="1">
    <location>
        <begin position="297"/>
        <end position="374"/>
    </location>
</feature>
<dbReference type="PANTHER" id="PTHR46576">
    <property type="entry name" value="BROMO ADJACENT HOMOLOGY DOMAIN-CONTAINING 1 PROTEIN"/>
    <property type="match status" value="1"/>
</dbReference>
<feature type="region of interest" description="Disordered" evidence="1">
    <location>
        <begin position="1"/>
        <end position="30"/>
    </location>
</feature>
<evidence type="ECO:0000313" key="4">
    <source>
        <dbReference type="Proteomes" id="UP000283509"/>
    </source>
</evidence>
<evidence type="ECO:0000259" key="2">
    <source>
        <dbReference type="PROSITE" id="PS51038"/>
    </source>
</evidence>
<dbReference type="Pfam" id="PF01426">
    <property type="entry name" value="BAH"/>
    <property type="match status" value="1"/>
</dbReference>
<dbReference type="EMBL" id="QCYY01002985">
    <property type="protein sequence ID" value="ROT66160.1"/>
    <property type="molecule type" value="Genomic_DNA"/>
</dbReference>
<reference evidence="3 4" key="1">
    <citation type="submission" date="2018-04" db="EMBL/GenBank/DDBJ databases">
        <authorList>
            <person name="Zhang X."/>
            <person name="Yuan J."/>
            <person name="Li F."/>
            <person name="Xiang J."/>
        </authorList>
    </citation>
    <scope>NUCLEOTIDE SEQUENCE [LARGE SCALE GENOMIC DNA]</scope>
    <source>
        <tissue evidence="3">Muscle</tissue>
    </source>
</reference>
<comment type="caution">
    <text evidence="3">The sequence shown here is derived from an EMBL/GenBank/DDBJ whole genome shotgun (WGS) entry which is preliminary data.</text>
</comment>
<dbReference type="Proteomes" id="UP000283509">
    <property type="component" value="Unassembled WGS sequence"/>
</dbReference>
<dbReference type="GO" id="GO:0031507">
    <property type="term" value="P:heterochromatin formation"/>
    <property type="evidence" value="ECO:0007669"/>
    <property type="project" value="TreeGrafter"/>
</dbReference>
<feature type="compositionally biased region" description="Polar residues" evidence="1">
    <location>
        <begin position="297"/>
        <end position="317"/>
    </location>
</feature>
<sequence>MNQGGSTGHQYQYRPAQHQNHPPHTGVSQDCPAAPVYHAGPLTTIMSSVNQPTIQVYGAVVPQPPVTLMSSQNPHATTPHPSAPPPVPAPVPPVVPLSQPQPAATTTIVAMAPITVTVPINPGTHSSPQSVGSPTSQSGGASAQAVSGSTHSSVALPPLSTAFVSGMSQPGIAPTQVTSVLSDMSQPMVTPAQVTTPMVSGIPQHSVTLTQVSSSISTGMSQTPIASPLATPFVSGMSQPTIAPTKVTAAVISGIPQTAIAPSSVTVSAVPTSSQLGGTQTSVATAKLTEKSQVTVIPAQVTTGSERNNESDTSSVDSEAAGGGRRRSKSKEESPKSNSASPFPSAFPPQPVNSGSRRRSATGHGKSKSTKKPRWVHNWSWEGEPFEGKIWLRNDELPLVRTCYSAMRHKEGDIVRVRDCVLLRSGPKKTDLPFVAKIAALWEDPETSDMMMSILWYYRPEHTESGRREEDLPDEIFASKHRDHLSVACIEDRCYVLTFNEYCRSRRRIFSQGSTAPRVCGWGTAFLLSQSL</sequence>
<feature type="compositionally biased region" description="Polar residues" evidence="1">
    <location>
        <begin position="1"/>
        <end position="10"/>
    </location>
</feature>
<evidence type="ECO:0000313" key="3">
    <source>
        <dbReference type="EMBL" id="ROT66160.1"/>
    </source>
</evidence>
<keyword evidence="4" id="KW-1185">Reference proteome</keyword>
<evidence type="ECO:0000256" key="1">
    <source>
        <dbReference type="SAM" id="MobiDB-lite"/>
    </source>
</evidence>
<feature type="region of interest" description="Disordered" evidence="1">
    <location>
        <begin position="120"/>
        <end position="152"/>
    </location>
</feature>
<dbReference type="STRING" id="6689.A0A423SPK9"/>
<name>A0A423SPK9_PENVA</name>
<dbReference type="SMART" id="SM00439">
    <property type="entry name" value="BAH"/>
    <property type="match status" value="1"/>
</dbReference>
<dbReference type="Gene3D" id="2.30.30.490">
    <property type="match status" value="1"/>
</dbReference>
<dbReference type="PANTHER" id="PTHR46576:SF1">
    <property type="entry name" value="BROMO ADJACENT HOMOLOGY DOMAIN-CONTAINING 1 PROTEIN"/>
    <property type="match status" value="1"/>
</dbReference>
<feature type="region of interest" description="Disordered" evidence="1">
    <location>
        <begin position="68"/>
        <end position="92"/>
    </location>
</feature>
<feature type="compositionally biased region" description="Basic residues" evidence="1">
    <location>
        <begin position="356"/>
        <end position="374"/>
    </location>
</feature>
<dbReference type="InterPro" id="IPR001025">
    <property type="entry name" value="BAH_dom"/>
</dbReference>
<proteinExistence type="predicted"/>
<feature type="compositionally biased region" description="Pro residues" evidence="1">
    <location>
        <begin position="81"/>
        <end position="92"/>
    </location>
</feature>
<accession>A0A423SPK9</accession>
<dbReference type="InterPro" id="IPR043151">
    <property type="entry name" value="BAH_sf"/>
</dbReference>
<dbReference type="InterPro" id="IPR053032">
    <property type="entry name" value="BAH_domain-containing"/>
</dbReference>
<organism evidence="3 4">
    <name type="scientific">Penaeus vannamei</name>
    <name type="common">Whiteleg shrimp</name>
    <name type="synonym">Litopenaeus vannamei</name>
    <dbReference type="NCBI Taxonomy" id="6689"/>
    <lineage>
        <taxon>Eukaryota</taxon>
        <taxon>Metazoa</taxon>
        <taxon>Ecdysozoa</taxon>
        <taxon>Arthropoda</taxon>
        <taxon>Crustacea</taxon>
        <taxon>Multicrustacea</taxon>
        <taxon>Malacostraca</taxon>
        <taxon>Eumalacostraca</taxon>
        <taxon>Eucarida</taxon>
        <taxon>Decapoda</taxon>
        <taxon>Dendrobranchiata</taxon>
        <taxon>Penaeoidea</taxon>
        <taxon>Penaeidae</taxon>
        <taxon>Penaeus</taxon>
    </lineage>
</organism>